<proteinExistence type="predicted"/>
<dbReference type="InterPro" id="IPR010545">
    <property type="entry name" value="SPP"/>
</dbReference>
<reference evidence="6" key="2">
    <citation type="journal article" date="2014" name="ISME J.">
        <title>Microbial stratification in low pH oxic and suboxic macroscopic growths along an acid mine drainage.</title>
        <authorList>
            <person name="Mendez-Garcia C."/>
            <person name="Mesa V."/>
            <person name="Sprenger R.R."/>
            <person name="Richter M."/>
            <person name="Diez M.S."/>
            <person name="Solano J."/>
            <person name="Bargiela R."/>
            <person name="Golyshina O.V."/>
            <person name="Manteca A."/>
            <person name="Ramos J.L."/>
            <person name="Gallego J.R."/>
            <person name="Llorente I."/>
            <person name="Martins Dos Santos V.A."/>
            <person name="Jensen O.N."/>
            <person name="Pelaez A.I."/>
            <person name="Sanchez J."/>
            <person name="Ferrer M."/>
        </authorList>
    </citation>
    <scope>NUCLEOTIDE SEQUENCE</scope>
</reference>
<dbReference type="GO" id="GO:0016020">
    <property type="term" value="C:membrane"/>
    <property type="evidence" value="ECO:0007669"/>
    <property type="project" value="InterPro"/>
</dbReference>
<name>T0ZXQ9_9ZZZZ</name>
<feature type="transmembrane region" description="Helical" evidence="5">
    <location>
        <begin position="72"/>
        <end position="93"/>
    </location>
</feature>
<dbReference type="GO" id="GO:0012505">
    <property type="term" value="C:endomembrane system"/>
    <property type="evidence" value="ECO:0007669"/>
    <property type="project" value="UniProtKB-SubCell"/>
</dbReference>
<dbReference type="InterPro" id="IPR006639">
    <property type="entry name" value="Preselin/SPP"/>
</dbReference>
<keyword evidence="3 5" id="KW-1133">Transmembrane helix</keyword>
<organism evidence="6">
    <name type="scientific">mine drainage metagenome</name>
    <dbReference type="NCBI Taxonomy" id="410659"/>
    <lineage>
        <taxon>unclassified sequences</taxon>
        <taxon>metagenomes</taxon>
        <taxon>ecological metagenomes</taxon>
    </lineage>
</organism>
<dbReference type="AlphaFoldDB" id="T0ZXQ9"/>
<dbReference type="SMART" id="SM00730">
    <property type="entry name" value="PSN"/>
    <property type="match status" value="1"/>
</dbReference>
<dbReference type="NCBIfam" id="NF041679">
    <property type="entry name" value="IMP_arch_presen"/>
    <property type="match status" value="1"/>
</dbReference>
<evidence type="ECO:0000256" key="3">
    <source>
        <dbReference type="ARBA" id="ARBA00022989"/>
    </source>
</evidence>
<feature type="transmembrane region" description="Helical" evidence="5">
    <location>
        <begin position="263"/>
        <end position="284"/>
    </location>
</feature>
<evidence type="ECO:0000256" key="1">
    <source>
        <dbReference type="ARBA" id="ARBA00004127"/>
    </source>
</evidence>
<feature type="transmembrane region" description="Helical" evidence="5">
    <location>
        <begin position="208"/>
        <end position="230"/>
    </location>
</feature>
<feature type="transmembrane region" description="Helical" evidence="5">
    <location>
        <begin position="236"/>
        <end position="256"/>
    </location>
</feature>
<dbReference type="Pfam" id="PF06550">
    <property type="entry name" value="SPP"/>
    <property type="match status" value="1"/>
</dbReference>
<protein>
    <submittedName>
        <fullName evidence="6">Membrane protein containing DUF1119, archaea</fullName>
    </submittedName>
</protein>
<feature type="transmembrane region" description="Helical" evidence="5">
    <location>
        <begin position="42"/>
        <end position="60"/>
    </location>
</feature>
<keyword evidence="2 5" id="KW-0812">Transmembrane</keyword>
<evidence type="ECO:0000256" key="2">
    <source>
        <dbReference type="ARBA" id="ARBA00022692"/>
    </source>
</evidence>
<comment type="subcellular location">
    <subcellularLocation>
        <location evidence="1">Endomembrane system</location>
        <topology evidence="1">Multi-pass membrane protein</topology>
    </subcellularLocation>
</comment>
<keyword evidence="4 5" id="KW-0472">Membrane</keyword>
<dbReference type="Gene3D" id="1.10.472.100">
    <property type="entry name" value="Presenilin"/>
    <property type="match status" value="1"/>
</dbReference>
<evidence type="ECO:0000256" key="4">
    <source>
        <dbReference type="ARBA" id="ARBA00023136"/>
    </source>
</evidence>
<evidence type="ECO:0000313" key="6">
    <source>
        <dbReference type="EMBL" id="EQD49348.1"/>
    </source>
</evidence>
<feature type="transmembrane region" description="Helical" evidence="5">
    <location>
        <begin position="134"/>
        <end position="157"/>
    </location>
</feature>
<dbReference type="GO" id="GO:0042500">
    <property type="term" value="F:aspartic endopeptidase activity, intramembrane cleaving"/>
    <property type="evidence" value="ECO:0007669"/>
    <property type="project" value="InterPro"/>
</dbReference>
<feature type="transmembrane region" description="Helical" evidence="5">
    <location>
        <begin position="169"/>
        <end position="187"/>
    </location>
</feature>
<gene>
    <name evidence="6" type="ORF">B1A_13719</name>
</gene>
<dbReference type="InterPro" id="IPR042524">
    <property type="entry name" value="Presenilin_C"/>
</dbReference>
<accession>T0ZXQ9</accession>
<dbReference type="EMBL" id="AUZX01010056">
    <property type="protein sequence ID" value="EQD49348.1"/>
    <property type="molecule type" value="Genomic_DNA"/>
</dbReference>
<reference evidence="6" key="1">
    <citation type="submission" date="2013-08" db="EMBL/GenBank/DDBJ databases">
        <authorList>
            <person name="Mendez C."/>
            <person name="Richter M."/>
            <person name="Ferrer M."/>
            <person name="Sanchez J."/>
        </authorList>
    </citation>
    <scope>NUCLEOTIDE SEQUENCE</scope>
</reference>
<evidence type="ECO:0000256" key="5">
    <source>
        <dbReference type="SAM" id="Phobius"/>
    </source>
</evidence>
<feature type="transmembrane region" description="Helical" evidence="5">
    <location>
        <begin position="99"/>
        <end position="122"/>
    </location>
</feature>
<sequence length="285" mass="31235">MPEIVAILLFVASALLGMFIAYLLNGIEPSSSQGNPSNGFELVLYYIVAVVVMSAIIVYFSKKKKIGFLKYLFVGSMVLIIFLVTSILAAFLPVNIYEYYGISFAIPLLFLYGLLFMNHWLISDTTGLVASAGLAAFWGLDIGIYAALTLLVIFAIYDYIAVYKTKHMLTIAEASANSSIPLFFIIPKKADYKFRGLNFKGEGEKSDVLILGFGDIALPNVLVVSAYLYGGINWEYFALFPLIGGIIGMTILFLRVKRPAPGLPLINGGVILGFLMAFLIAHFVL</sequence>
<comment type="caution">
    <text evidence="6">The sequence shown here is derived from an EMBL/GenBank/DDBJ whole genome shotgun (WGS) entry which is preliminary data.</text>
</comment>